<comment type="similarity">
    <text evidence="1 2">Belongs to the UPF0102 family.</text>
</comment>
<dbReference type="InterPro" id="IPR011335">
    <property type="entry name" value="Restrct_endonuc-II-like"/>
</dbReference>
<evidence type="ECO:0000313" key="4">
    <source>
        <dbReference type="Proteomes" id="UP001217500"/>
    </source>
</evidence>
<evidence type="ECO:0000256" key="2">
    <source>
        <dbReference type="HAMAP-Rule" id="MF_00048"/>
    </source>
</evidence>
<dbReference type="Proteomes" id="UP001217500">
    <property type="component" value="Chromosome"/>
</dbReference>
<keyword evidence="4" id="KW-1185">Reference proteome</keyword>
<dbReference type="HAMAP" id="MF_00048">
    <property type="entry name" value="UPF0102"/>
    <property type="match status" value="1"/>
</dbReference>
<evidence type="ECO:0000313" key="3">
    <source>
        <dbReference type="EMBL" id="WCL54575.1"/>
    </source>
</evidence>
<dbReference type="InterPro" id="IPR003509">
    <property type="entry name" value="UPF0102_YraN-like"/>
</dbReference>
<dbReference type="InterPro" id="IPR011856">
    <property type="entry name" value="tRNA_endonuc-like_dom_sf"/>
</dbReference>
<dbReference type="Gene3D" id="3.40.1350.10">
    <property type="match status" value="1"/>
</dbReference>
<organism evidence="3 4">
    <name type="scientific">Gimibacter soli</name>
    <dbReference type="NCBI Taxonomy" id="3024400"/>
    <lineage>
        <taxon>Bacteria</taxon>
        <taxon>Pseudomonadati</taxon>
        <taxon>Pseudomonadota</taxon>
        <taxon>Alphaproteobacteria</taxon>
        <taxon>Kordiimonadales</taxon>
        <taxon>Temperatibacteraceae</taxon>
        <taxon>Gimibacter</taxon>
    </lineage>
</organism>
<dbReference type="AlphaFoldDB" id="A0AAE9XU71"/>
<proteinExistence type="inferred from homology"/>
<dbReference type="RefSeq" id="WP_289504294.1">
    <property type="nucleotide sequence ID" value="NZ_CP116805.1"/>
</dbReference>
<dbReference type="PANTHER" id="PTHR34039:SF1">
    <property type="entry name" value="UPF0102 PROTEIN YRAN"/>
    <property type="match status" value="1"/>
</dbReference>
<dbReference type="GO" id="GO:0003676">
    <property type="term" value="F:nucleic acid binding"/>
    <property type="evidence" value="ECO:0007669"/>
    <property type="project" value="InterPro"/>
</dbReference>
<evidence type="ECO:0000256" key="1">
    <source>
        <dbReference type="ARBA" id="ARBA00006738"/>
    </source>
</evidence>
<dbReference type="KEGG" id="gso:PH603_02235"/>
<accession>A0AAE9XU71</accession>
<dbReference type="Pfam" id="PF02021">
    <property type="entry name" value="UPF0102"/>
    <property type="match status" value="1"/>
</dbReference>
<sequence length="120" mass="13750">MAARTDRRDIEKAGRRAEMLAGLLLRLKGYRVLTRRFRSRRGEVDLIACRRGLLVAVEVKQRQSEAAAREAITARQRQRIAGGIEDWSARTGHTGPVRFDAILILPRRLPIHIKDAWRLT</sequence>
<dbReference type="PANTHER" id="PTHR34039">
    <property type="entry name" value="UPF0102 PROTEIN YRAN"/>
    <property type="match status" value="1"/>
</dbReference>
<gene>
    <name evidence="3" type="ORF">PH603_02235</name>
</gene>
<reference evidence="3" key="1">
    <citation type="submission" date="2023-01" db="EMBL/GenBank/DDBJ databases">
        <title>The genome sequence of Kordiimonadaceae bacterium 6D33.</title>
        <authorList>
            <person name="Liu Y."/>
        </authorList>
    </citation>
    <scope>NUCLEOTIDE SEQUENCE</scope>
    <source>
        <strain evidence="3">6D33</strain>
    </source>
</reference>
<dbReference type="SUPFAM" id="SSF52980">
    <property type="entry name" value="Restriction endonuclease-like"/>
    <property type="match status" value="1"/>
</dbReference>
<protein>
    <recommendedName>
        <fullName evidence="2">UPF0102 protein PH603_02235</fullName>
    </recommendedName>
</protein>
<name>A0AAE9XU71_9PROT</name>
<dbReference type="EMBL" id="CP116805">
    <property type="protein sequence ID" value="WCL54575.1"/>
    <property type="molecule type" value="Genomic_DNA"/>
</dbReference>